<reference evidence="1 2" key="1">
    <citation type="submission" date="2016-10" db="EMBL/GenBank/DDBJ databases">
        <authorList>
            <person name="Varghese N."/>
            <person name="Submissions S."/>
        </authorList>
    </citation>
    <scope>NUCLEOTIDE SEQUENCE [LARGE SCALE GENOMIC DNA]</scope>
    <source>
        <strain evidence="1 2">MAR_2009_60</strain>
    </source>
</reference>
<name>A0ABY0V0R4_9FLAO</name>
<dbReference type="RefSeq" id="WP_091608775.1">
    <property type="nucleotide sequence ID" value="NZ_LT629754.1"/>
</dbReference>
<dbReference type="EMBL" id="LT629754">
    <property type="protein sequence ID" value="SDT47095.1"/>
    <property type="molecule type" value="Genomic_DNA"/>
</dbReference>
<accession>A0ABY0V0R4</accession>
<sequence length="78" mass="9096">MTPATITKTLNKLNSNLEETHGKLTTGAKRYFVLPTRVRRAVDLAIYLETKNVNTWNAKIEFFKNMTEKEYLNYLKQA</sequence>
<evidence type="ECO:0000313" key="1">
    <source>
        <dbReference type="EMBL" id="SDT47095.1"/>
    </source>
</evidence>
<gene>
    <name evidence="1" type="ORF">SAMN05192545_3921</name>
</gene>
<organism evidence="1 2">
    <name type="scientific">Maribacter dokdonensis</name>
    <dbReference type="NCBI Taxonomy" id="320912"/>
    <lineage>
        <taxon>Bacteria</taxon>
        <taxon>Pseudomonadati</taxon>
        <taxon>Bacteroidota</taxon>
        <taxon>Flavobacteriia</taxon>
        <taxon>Flavobacteriales</taxon>
        <taxon>Flavobacteriaceae</taxon>
        <taxon>Maribacter</taxon>
    </lineage>
</organism>
<dbReference type="GeneID" id="90592263"/>
<evidence type="ECO:0000313" key="2">
    <source>
        <dbReference type="Proteomes" id="UP000199574"/>
    </source>
</evidence>
<keyword evidence="2" id="KW-1185">Reference proteome</keyword>
<dbReference type="Proteomes" id="UP000199574">
    <property type="component" value="Chromosome I"/>
</dbReference>
<proteinExistence type="predicted"/>
<protein>
    <submittedName>
        <fullName evidence="1">Uncharacterized protein</fullName>
    </submittedName>
</protein>